<sequence>MITNRTYQNETVGKAFIKAVLASSHIVFIVDGEASMFPDERG</sequence>
<protein>
    <submittedName>
        <fullName evidence="1">Uncharacterized protein</fullName>
    </submittedName>
</protein>
<dbReference type="STRING" id="947013.SAMN04488109_6373"/>
<name>A0A1M5XCC3_9BACT</name>
<reference evidence="1 2" key="1">
    <citation type="submission" date="2016-11" db="EMBL/GenBank/DDBJ databases">
        <authorList>
            <person name="Jaros S."/>
            <person name="Januszkiewicz K."/>
            <person name="Wedrychowicz H."/>
        </authorList>
    </citation>
    <scope>NUCLEOTIDE SEQUENCE [LARGE SCALE GENOMIC DNA]</scope>
    <source>
        <strain evidence="1 2">DSM 24574</strain>
    </source>
</reference>
<dbReference type="EMBL" id="FQWQ01000006">
    <property type="protein sequence ID" value="SHH97302.1"/>
    <property type="molecule type" value="Genomic_DNA"/>
</dbReference>
<gene>
    <name evidence="1" type="ORF">SAMN04488109_6373</name>
</gene>
<organism evidence="1 2">
    <name type="scientific">Chryseolinea serpens</name>
    <dbReference type="NCBI Taxonomy" id="947013"/>
    <lineage>
        <taxon>Bacteria</taxon>
        <taxon>Pseudomonadati</taxon>
        <taxon>Bacteroidota</taxon>
        <taxon>Cytophagia</taxon>
        <taxon>Cytophagales</taxon>
        <taxon>Fulvivirgaceae</taxon>
        <taxon>Chryseolinea</taxon>
    </lineage>
</organism>
<dbReference type="AlphaFoldDB" id="A0A1M5XCC3"/>
<evidence type="ECO:0000313" key="2">
    <source>
        <dbReference type="Proteomes" id="UP000184212"/>
    </source>
</evidence>
<evidence type="ECO:0000313" key="1">
    <source>
        <dbReference type="EMBL" id="SHH97302.1"/>
    </source>
</evidence>
<proteinExistence type="predicted"/>
<keyword evidence="2" id="KW-1185">Reference proteome</keyword>
<dbReference type="Proteomes" id="UP000184212">
    <property type="component" value="Unassembled WGS sequence"/>
</dbReference>
<accession>A0A1M5XCC3</accession>